<organism evidence="2 3">
    <name type="scientific">Rousettus aegyptiacus</name>
    <name type="common">Egyptian fruit bat</name>
    <name type="synonym">Pteropus aegyptiacus</name>
    <dbReference type="NCBI Taxonomy" id="9407"/>
    <lineage>
        <taxon>Eukaryota</taxon>
        <taxon>Metazoa</taxon>
        <taxon>Chordata</taxon>
        <taxon>Craniata</taxon>
        <taxon>Vertebrata</taxon>
        <taxon>Euteleostomi</taxon>
        <taxon>Mammalia</taxon>
        <taxon>Eutheria</taxon>
        <taxon>Laurasiatheria</taxon>
        <taxon>Chiroptera</taxon>
        <taxon>Yinpterochiroptera</taxon>
        <taxon>Pteropodoidea</taxon>
        <taxon>Pteropodidae</taxon>
        <taxon>Rousettinae</taxon>
        <taxon>Rousettus</taxon>
    </lineage>
</organism>
<sequence>MWPPPAPAAGTCAFKAASRVWGGGGGVTTVPEAGVLSHRPPKNVSSRDPQSYSNPTPSTSRGSEREEVPWNDPECVTIGGRCMLPRHHPLLNTSLAHPANPPRTAVSGPRGPWSVPCQPVRVGYPERESPFSLSHPHVSVSLFLLLQEAFLTSLSLGLLHPHIGKIS</sequence>
<evidence type="ECO:0000313" key="3">
    <source>
        <dbReference type="Proteomes" id="UP000593571"/>
    </source>
</evidence>
<protein>
    <submittedName>
        <fullName evidence="2">Uncharacterized protein</fullName>
    </submittedName>
</protein>
<reference evidence="2 3" key="1">
    <citation type="journal article" date="2020" name="Nature">
        <title>Six reference-quality genomes reveal evolution of bat adaptations.</title>
        <authorList>
            <person name="Jebb D."/>
            <person name="Huang Z."/>
            <person name="Pippel M."/>
            <person name="Hughes G.M."/>
            <person name="Lavrichenko K."/>
            <person name="Devanna P."/>
            <person name="Winkler S."/>
            <person name="Jermiin L.S."/>
            <person name="Skirmuntt E.C."/>
            <person name="Katzourakis A."/>
            <person name="Burkitt-Gray L."/>
            <person name="Ray D.A."/>
            <person name="Sullivan K.A.M."/>
            <person name="Roscito J.G."/>
            <person name="Kirilenko B.M."/>
            <person name="Davalos L.M."/>
            <person name="Corthals A.P."/>
            <person name="Power M.L."/>
            <person name="Jones G."/>
            <person name="Ransome R.D."/>
            <person name="Dechmann D.K.N."/>
            <person name="Locatelli A.G."/>
            <person name="Puechmaille S.J."/>
            <person name="Fedrigo O."/>
            <person name="Jarvis E.D."/>
            <person name="Hiller M."/>
            <person name="Vernes S.C."/>
            <person name="Myers E.W."/>
            <person name="Teeling E.C."/>
        </authorList>
    </citation>
    <scope>NUCLEOTIDE SEQUENCE [LARGE SCALE GENOMIC DNA]</scope>
    <source>
        <strain evidence="2">MRouAeg1</strain>
        <tissue evidence="2">Muscle</tissue>
    </source>
</reference>
<feature type="compositionally biased region" description="Polar residues" evidence="1">
    <location>
        <begin position="43"/>
        <end position="61"/>
    </location>
</feature>
<dbReference type="EMBL" id="JACASE010000013">
    <property type="protein sequence ID" value="KAF6418759.1"/>
    <property type="molecule type" value="Genomic_DNA"/>
</dbReference>
<name>A0A7J8D738_ROUAE</name>
<dbReference type="AlphaFoldDB" id="A0A7J8D738"/>
<evidence type="ECO:0000256" key="1">
    <source>
        <dbReference type="SAM" id="MobiDB-lite"/>
    </source>
</evidence>
<feature type="region of interest" description="Disordered" evidence="1">
    <location>
        <begin position="19"/>
        <end position="71"/>
    </location>
</feature>
<gene>
    <name evidence="2" type="ORF">HJG63_008781</name>
</gene>
<evidence type="ECO:0000313" key="2">
    <source>
        <dbReference type="EMBL" id="KAF6418759.1"/>
    </source>
</evidence>
<accession>A0A7J8D738</accession>
<keyword evidence="3" id="KW-1185">Reference proteome</keyword>
<proteinExistence type="predicted"/>
<dbReference type="Proteomes" id="UP000593571">
    <property type="component" value="Unassembled WGS sequence"/>
</dbReference>
<comment type="caution">
    <text evidence="2">The sequence shown here is derived from an EMBL/GenBank/DDBJ whole genome shotgun (WGS) entry which is preliminary data.</text>
</comment>